<name>A0ABD0YJQ0_9HEMI</name>
<dbReference type="Proteomes" id="UP001558652">
    <property type="component" value="Unassembled WGS sequence"/>
</dbReference>
<feature type="region of interest" description="Disordered" evidence="1">
    <location>
        <begin position="245"/>
        <end position="296"/>
    </location>
</feature>
<comment type="caution">
    <text evidence="2">The sequence shown here is derived from an EMBL/GenBank/DDBJ whole genome shotgun (WGS) entry which is preliminary data.</text>
</comment>
<sequence>ENVEPSPITGVHCPTLDLNTLQEESNSEPVASTQHCEERMASPRNSLVVSSRRVFTAALTAHGIDLESDNSVLDITTQINNIKRKLKKYEEGFEREFGYRPSHADKMANPDTRSMCSLMSKLRKQLKCVKEENAKAYSSEKSSPVLKEDVIKEIEKRLNEKRVAGGRSEALEGMTHEQLFDEKTAMQKTLLQLEAAFGRPSTKDDRDMVRPLYDRYRALKRILLRHAPSKIKDSVSELGTILEHETMDFSTSPPPTLTMASSPPRVASPPGEEDLSLEQKPLHRGPKLDNLHSLPP</sequence>
<keyword evidence="3" id="KW-1185">Reference proteome</keyword>
<reference evidence="2 3" key="1">
    <citation type="submission" date="2024-07" db="EMBL/GenBank/DDBJ databases">
        <title>Chromosome-level genome assembly of the water stick insect Ranatra chinensis (Heteroptera: Nepidae).</title>
        <authorList>
            <person name="Liu X."/>
        </authorList>
    </citation>
    <scope>NUCLEOTIDE SEQUENCE [LARGE SCALE GENOMIC DNA]</scope>
    <source>
        <strain evidence="2">Cailab_2021Rc</strain>
        <tissue evidence="2">Muscle</tissue>
    </source>
</reference>
<evidence type="ECO:0000256" key="1">
    <source>
        <dbReference type="SAM" id="MobiDB-lite"/>
    </source>
</evidence>
<evidence type="ECO:0000313" key="3">
    <source>
        <dbReference type="Proteomes" id="UP001558652"/>
    </source>
</evidence>
<gene>
    <name evidence="2" type="ORF">AAG570_011125</name>
</gene>
<protein>
    <submittedName>
        <fullName evidence="2">Uncharacterized protein</fullName>
    </submittedName>
</protein>
<accession>A0ABD0YJQ0</accession>
<dbReference type="PANTHER" id="PTHR15904:SF17">
    <property type="entry name" value="RHO-GAP DOMAIN-CONTAINING PROTEIN"/>
    <property type="match status" value="1"/>
</dbReference>
<dbReference type="AlphaFoldDB" id="A0ABD0YJQ0"/>
<dbReference type="EMBL" id="JBFDAA010000006">
    <property type="protein sequence ID" value="KAL1131508.1"/>
    <property type="molecule type" value="Genomic_DNA"/>
</dbReference>
<organism evidence="2 3">
    <name type="scientific">Ranatra chinensis</name>
    <dbReference type="NCBI Taxonomy" id="642074"/>
    <lineage>
        <taxon>Eukaryota</taxon>
        <taxon>Metazoa</taxon>
        <taxon>Ecdysozoa</taxon>
        <taxon>Arthropoda</taxon>
        <taxon>Hexapoda</taxon>
        <taxon>Insecta</taxon>
        <taxon>Pterygota</taxon>
        <taxon>Neoptera</taxon>
        <taxon>Paraneoptera</taxon>
        <taxon>Hemiptera</taxon>
        <taxon>Heteroptera</taxon>
        <taxon>Panheteroptera</taxon>
        <taxon>Nepomorpha</taxon>
        <taxon>Nepidae</taxon>
        <taxon>Ranatrinae</taxon>
        <taxon>Ranatra</taxon>
    </lineage>
</organism>
<feature type="non-terminal residue" evidence="2">
    <location>
        <position position="1"/>
    </location>
</feature>
<dbReference type="InterPro" id="IPR039102">
    <property type="entry name" value="FAM13"/>
</dbReference>
<dbReference type="Gene3D" id="1.10.10.1460">
    <property type="match status" value="1"/>
</dbReference>
<dbReference type="PANTHER" id="PTHR15904">
    <property type="entry name" value="FAM13"/>
    <property type="match status" value="1"/>
</dbReference>
<proteinExistence type="predicted"/>
<evidence type="ECO:0000313" key="2">
    <source>
        <dbReference type="EMBL" id="KAL1131508.1"/>
    </source>
</evidence>